<evidence type="ECO:0000259" key="4">
    <source>
        <dbReference type="SMART" id="SM00400"/>
    </source>
</evidence>
<dbReference type="SMART" id="SM00400">
    <property type="entry name" value="ZnF_CHCC"/>
    <property type="match status" value="1"/>
</dbReference>
<evidence type="ECO:0000313" key="6">
    <source>
        <dbReference type="Proteomes" id="UP000474175"/>
    </source>
</evidence>
<feature type="domain" description="Zinc finger CHC2-type" evidence="4">
    <location>
        <begin position="37"/>
        <end position="91"/>
    </location>
</feature>
<evidence type="ECO:0000256" key="1">
    <source>
        <dbReference type="ARBA" id="ARBA00022723"/>
    </source>
</evidence>
<keyword evidence="1" id="KW-0479">Metal-binding</keyword>
<dbReference type="CDD" id="cd01029">
    <property type="entry name" value="TOPRIM_primases"/>
    <property type="match status" value="1"/>
</dbReference>
<comment type="caution">
    <text evidence="5">The sequence shown here is derived from an EMBL/GenBank/DDBJ whole genome shotgun (WGS) entry which is preliminary data.</text>
</comment>
<dbReference type="Proteomes" id="UP000474175">
    <property type="component" value="Unassembled WGS sequence"/>
</dbReference>
<dbReference type="RefSeq" id="WP_163945196.1">
    <property type="nucleotide sequence ID" value="NZ_JAAFZH010000002.1"/>
</dbReference>
<accession>A0A6L9L5T2</accession>
<keyword evidence="2" id="KW-0863">Zinc-finger</keyword>
<dbReference type="Gene3D" id="3.90.580.10">
    <property type="entry name" value="Zinc finger, CHC2-type domain"/>
    <property type="match status" value="1"/>
</dbReference>
<reference evidence="5 6" key="1">
    <citation type="submission" date="2020-02" db="EMBL/GenBank/DDBJ databases">
        <title>Draft genome sequence of two Spirosoma agri KCTC 52727 and Spirosoma terrae KCTC 52035.</title>
        <authorList>
            <person name="Rojas J."/>
            <person name="Ambika Manirajan B."/>
            <person name="Suarez C."/>
            <person name="Ratering S."/>
            <person name="Schnell S."/>
        </authorList>
    </citation>
    <scope>NUCLEOTIDE SEQUENCE [LARGE SCALE GENOMIC DNA]</scope>
    <source>
        <strain evidence="5 6">KCTC 52035</strain>
    </source>
</reference>
<dbReference type="Pfam" id="PF13155">
    <property type="entry name" value="Toprim_2"/>
    <property type="match status" value="1"/>
</dbReference>
<dbReference type="GO" id="GO:0003899">
    <property type="term" value="F:DNA-directed RNA polymerase activity"/>
    <property type="evidence" value="ECO:0007669"/>
    <property type="project" value="InterPro"/>
</dbReference>
<dbReference type="InterPro" id="IPR050219">
    <property type="entry name" value="DnaG_primase"/>
</dbReference>
<name>A0A6L9L5T2_9BACT</name>
<evidence type="ECO:0000256" key="3">
    <source>
        <dbReference type="ARBA" id="ARBA00022833"/>
    </source>
</evidence>
<dbReference type="InterPro" id="IPR002694">
    <property type="entry name" value="Znf_CHC2"/>
</dbReference>
<dbReference type="InterPro" id="IPR036977">
    <property type="entry name" value="DNA_primase_Znf_CHC2"/>
</dbReference>
<keyword evidence="3" id="KW-0862">Zinc</keyword>
<dbReference type="GO" id="GO:0006269">
    <property type="term" value="P:DNA replication, synthesis of primer"/>
    <property type="evidence" value="ECO:0007669"/>
    <property type="project" value="TreeGrafter"/>
</dbReference>
<evidence type="ECO:0000256" key="2">
    <source>
        <dbReference type="ARBA" id="ARBA00022771"/>
    </source>
</evidence>
<dbReference type="InterPro" id="IPR034154">
    <property type="entry name" value="TOPRIM_DnaG/twinkle"/>
</dbReference>
<sequence>MIPQTVIDEVKRVPITSYLQSKGVFPVHKLNSEINDYAYCSPLSQERTPSFFVNERDNVFNDFSTGEKGDVIRLVQKIERITFVNAVKRLQGFISIAEPLQFSPYEIANDAIKNTDFKITAVRTLQHPLLIEYVEKERGIPYAYAQPWVRQIHYTRKDKRYFGVGFRTDAGSWAVRNPGFKTWIGKSEITTIEVTGSKTVNVFEGFFNFLSALVYFGKPASRSTTIVLNSTSNIKQALPLLQNAVGVFCYLDNDKAGRKAVQDIQNAGCTVIDRSNLYSHYNDFNEFLKAR</sequence>
<dbReference type="EMBL" id="JAAFZH010000002">
    <property type="protein sequence ID" value="NDU94732.1"/>
    <property type="molecule type" value="Genomic_DNA"/>
</dbReference>
<gene>
    <name evidence="5" type="ORF">GK108_07595</name>
</gene>
<dbReference type="Pfam" id="PF01807">
    <property type="entry name" value="Zn_ribbon_DnaG"/>
    <property type="match status" value="1"/>
</dbReference>
<dbReference type="AlphaFoldDB" id="A0A6L9L5T2"/>
<dbReference type="Gene3D" id="3.40.1360.10">
    <property type="match status" value="1"/>
</dbReference>
<organism evidence="5 6">
    <name type="scientific">Spirosoma terrae</name>
    <dbReference type="NCBI Taxonomy" id="1968276"/>
    <lineage>
        <taxon>Bacteria</taxon>
        <taxon>Pseudomonadati</taxon>
        <taxon>Bacteroidota</taxon>
        <taxon>Cytophagia</taxon>
        <taxon>Cytophagales</taxon>
        <taxon>Cytophagaceae</taxon>
        <taxon>Spirosoma</taxon>
    </lineage>
</organism>
<dbReference type="GO" id="GO:0008270">
    <property type="term" value="F:zinc ion binding"/>
    <property type="evidence" value="ECO:0007669"/>
    <property type="project" value="UniProtKB-KW"/>
</dbReference>
<protein>
    <recommendedName>
        <fullName evidence="4">Zinc finger CHC2-type domain-containing protein</fullName>
    </recommendedName>
</protein>
<keyword evidence="6" id="KW-1185">Reference proteome</keyword>
<dbReference type="GO" id="GO:0003677">
    <property type="term" value="F:DNA binding"/>
    <property type="evidence" value="ECO:0007669"/>
    <property type="project" value="InterPro"/>
</dbReference>
<dbReference type="SUPFAM" id="SSF57783">
    <property type="entry name" value="Zinc beta-ribbon"/>
    <property type="match status" value="1"/>
</dbReference>
<dbReference type="PANTHER" id="PTHR30313">
    <property type="entry name" value="DNA PRIMASE"/>
    <property type="match status" value="1"/>
</dbReference>
<dbReference type="GO" id="GO:0005737">
    <property type="term" value="C:cytoplasm"/>
    <property type="evidence" value="ECO:0007669"/>
    <property type="project" value="TreeGrafter"/>
</dbReference>
<dbReference type="PANTHER" id="PTHR30313:SF2">
    <property type="entry name" value="DNA PRIMASE"/>
    <property type="match status" value="1"/>
</dbReference>
<evidence type="ECO:0000313" key="5">
    <source>
        <dbReference type="EMBL" id="NDU94732.1"/>
    </source>
</evidence>
<proteinExistence type="predicted"/>